<sequence length="73" mass="8639">MPISLRLDPDIEARLAHLSRATGRSKTFYLRKLIEEHLDELEDAYLAEHALEQLRQGRDRVMTSEEFWRDLEG</sequence>
<evidence type="ECO:0000256" key="6">
    <source>
        <dbReference type="ARBA" id="ARBA00023125"/>
    </source>
</evidence>
<dbReference type="AlphaFoldDB" id="A0A2T0VG83"/>
<keyword evidence="8" id="KW-1185">Reference proteome</keyword>
<name>A0A2T0VG83_9GAMM</name>
<dbReference type="GO" id="GO:0005737">
    <property type="term" value="C:cytoplasm"/>
    <property type="evidence" value="ECO:0007669"/>
    <property type="project" value="UniProtKB-SubCell"/>
</dbReference>
<comment type="similarity">
    <text evidence="2">Belongs to the TraY family.</text>
</comment>
<dbReference type="Pfam" id="PF05509">
    <property type="entry name" value="TraY"/>
    <property type="match status" value="1"/>
</dbReference>
<evidence type="ECO:0000313" key="8">
    <source>
        <dbReference type="Proteomes" id="UP000239896"/>
    </source>
</evidence>
<dbReference type="RefSeq" id="WP_106231908.1">
    <property type="nucleotide sequence ID" value="NZ_PVTM01000014.1"/>
</dbReference>
<gene>
    <name evidence="7" type="ORF">BCL64_1144</name>
</gene>
<dbReference type="SUPFAM" id="SSF47598">
    <property type="entry name" value="Ribbon-helix-helix"/>
    <property type="match status" value="1"/>
</dbReference>
<evidence type="ECO:0000256" key="2">
    <source>
        <dbReference type="ARBA" id="ARBA00007183"/>
    </source>
</evidence>
<protein>
    <recommendedName>
        <fullName evidence="3">Relaxosome protein TraY</fullName>
    </recommendedName>
</protein>
<dbReference type="Proteomes" id="UP000239896">
    <property type="component" value="Unassembled WGS sequence"/>
</dbReference>
<dbReference type="GO" id="GO:0003677">
    <property type="term" value="F:DNA binding"/>
    <property type="evidence" value="ECO:0007669"/>
    <property type="project" value="UniProtKB-KW"/>
</dbReference>
<evidence type="ECO:0000256" key="4">
    <source>
        <dbReference type="ARBA" id="ARBA00022490"/>
    </source>
</evidence>
<accession>A0A2T0VG83</accession>
<dbReference type="InterPro" id="IPR008876">
    <property type="entry name" value="TraY"/>
</dbReference>
<evidence type="ECO:0000313" key="7">
    <source>
        <dbReference type="EMBL" id="PRY69213.1"/>
    </source>
</evidence>
<evidence type="ECO:0000256" key="5">
    <source>
        <dbReference type="ARBA" id="ARBA00022971"/>
    </source>
</evidence>
<keyword evidence="5" id="KW-0184">Conjugation</keyword>
<evidence type="ECO:0000256" key="1">
    <source>
        <dbReference type="ARBA" id="ARBA00004496"/>
    </source>
</evidence>
<proteinExistence type="inferred from homology"/>
<comment type="caution">
    <text evidence="7">The sequence shown here is derived from an EMBL/GenBank/DDBJ whole genome shotgun (WGS) entry which is preliminary data.</text>
</comment>
<organism evidence="7 8">
    <name type="scientific">Halomonas ventosae</name>
    <dbReference type="NCBI Taxonomy" id="229007"/>
    <lineage>
        <taxon>Bacteria</taxon>
        <taxon>Pseudomonadati</taxon>
        <taxon>Pseudomonadota</taxon>
        <taxon>Gammaproteobacteria</taxon>
        <taxon>Oceanospirillales</taxon>
        <taxon>Halomonadaceae</taxon>
        <taxon>Halomonas</taxon>
    </lineage>
</organism>
<dbReference type="EMBL" id="PVTM01000014">
    <property type="protein sequence ID" value="PRY69213.1"/>
    <property type="molecule type" value="Genomic_DNA"/>
</dbReference>
<keyword evidence="6" id="KW-0238">DNA-binding</keyword>
<dbReference type="InterPro" id="IPR010985">
    <property type="entry name" value="Ribbon_hlx_hlx"/>
</dbReference>
<dbReference type="CDD" id="cd22233">
    <property type="entry name" value="RHH_CopAso-like"/>
    <property type="match status" value="1"/>
</dbReference>
<comment type="subcellular location">
    <subcellularLocation>
        <location evidence="1">Cytoplasm</location>
    </subcellularLocation>
</comment>
<dbReference type="GO" id="GO:0006355">
    <property type="term" value="P:regulation of DNA-templated transcription"/>
    <property type="evidence" value="ECO:0007669"/>
    <property type="project" value="InterPro"/>
</dbReference>
<evidence type="ECO:0000256" key="3">
    <source>
        <dbReference type="ARBA" id="ARBA00020541"/>
    </source>
</evidence>
<keyword evidence="4" id="KW-0963">Cytoplasm</keyword>
<reference evidence="7 8" key="1">
    <citation type="submission" date="2018-03" db="EMBL/GenBank/DDBJ databases">
        <title>Comparative analysis of microorganisms from saline springs in Andes Mountain Range, Colombia.</title>
        <authorList>
            <person name="Rubin E."/>
        </authorList>
    </citation>
    <scope>NUCLEOTIDE SEQUENCE [LARGE SCALE GENOMIC DNA]</scope>
    <source>
        <strain evidence="7 8">USBA 854</strain>
    </source>
</reference>